<dbReference type="InterPro" id="IPR050126">
    <property type="entry name" value="Ap4A_hydrolase"/>
</dbReference>
<feature type="domain" description="Calcineurin-like phosphoesterase" evidence="1">
    <location>
        <begin position="3"/>
        <end position="191"/>
    </location>
</feature>
<dbReference type="InterPro" id="IPR006186">
    <property type="entry name" value="Ser/Thr-sp_prot-phosphatase"/>
</dbReference>
<dbReference type="EMBL" id="WJBC01000006">
    <property type="protein sequence ID" value="MBC3804043.1"/>
    <property type="molecule type" value="Genomic_DNA"/>
</dbReference>
<reference evidence="2 3" key="1">
    <citation type="journal article" date="2020" name="mSystems">
        <title>Defining Genomic and Predicted Metabolic Features of the Acetobacterium Genus.</title>
        <authorList>
            <person name="Ross D.E."/>
            <person name="Marshall C.W."/>
            <person name="Gulliver D."/>
            <person name="May H.D."/>
            <person name="Norman R.S."/>
        </authorList>
    </citation>
    <scope>NUCLEOTIDE SEQUENCE [LARGE SCALE GENOMIC DNA]</scope>
    <source>
        <strain evidence="2 3">DSM 8238</strain>
    </source>
</reference>
<gene>
    <name evidence="2" type="ORF">GH808_06280</name>
</gene>
<sequence length="277" mass="31934">MIYSISDIHAHYRELYGRIDQLGNLEPFISGDNQLILLGDYLDRGLNSKKVLELIFSLQQSIGSENIIVLKGNHESWFLQFLDGESNEWLPEDTNLLTSRTFLDSEQMAKIQEMAFNGRLNVIYDFIRESIKSNDPELIAWLRKLPNYWESPETGTIFTHAGIDEESGELWKSTTPDDMFTGKYPLTTGKFYKDIVSGHVAASSIAENQNFKGIYYDGESHYFIDGAVEQTGNLLVLAYDEKNRNYYELEEETTEDKHLNYTRETRLQIRGNLKALN</sequence>
<evidence type="ECO:0000313" key="2">
    <source>
        <dbReference type="EMBL" id="MBC3804043.1"/>
    </source>
</evidence>
<dbReference type="RefSeq" id="WP_186841928.1">
    <property type="nucleotide sequence ID" value="NZ_WJBC01000006.1"/>
</dbReference>
<name>A0ABR6WUF0_9FIRM</name>
<dbReference type="Gene3D" id="3.60.21.10">
    <property type="match status" value="1"/>
</dbReference>
<dbReference type="InterPro" id="IPR004843">
    <property type="entry name" value="Calcineurin-like_PHP"/>
</dbReference>
<dbReference type="PRINTS" id="PR00114">
    <property type="entry name" value="STPHPHTASE"/>
</dbReference>
<dbReference type="Proteomes" id="UP000603234">
    <property type="component" value="Unassembled WGS sequence"/>
</dbReference>
<keyword evidence="3" id="KW-1185">Reference proteome</keyword>
<accession>A0ABR6WUF0</accession>
<dbReference type="PANTHER" id="PTHR42850">
    <property type="entry name" value="METALLOPHOSPHOESTERASE"/>
    <property type="match status" value="1"/>
</dbReference>
<dbReference type="Pfam" id="PF00149">
    <property type="entry name" value="Metallophos"/>
    <property type="match status" value="1"/>
</dbReference>
<dbReference type="PANTHER" id="PTHR42850:SF4">
    <property type="entry name" value="ZINC-DEPENDENT ENDOPOLYPHOSPHATASE"/>
    <property type="match status" value="1"/>
</dbReference>
<protein>
    <submittedName>
        <fullName evidence="2">Serine/threonine protein phosphatase</fullName>
    </submittedName>
</protein>
<comment type="caution">
    <text evidence="2">The sequence shown here is derived from an EMBL/GenBank/DDBJ whole genome shotgun (WGS) entry which is preliminary data.</text>
</comment>
<dbReference type="SUPFAM" id="SSF56300">
    <property type="entry name" value="Metallo-dependent phosphatases"/>
    <property type="match status" value="1"/>
</dbReference>
<proteinExistence type="predicted"/>
<evidence type="ECO:0000259" key="1">
    <source>
        <dbReference type="Pfam" id="PF00149"/>
    </source>
</evidence>
<evidence type="ECO:0000313" key="3">
    <source>
        <dbReference type="Proteomes" id="UP000603234"/>
    </source>
</evidence>
<organism evidence="2 3">
    <name type="scientific">Acetobacterium fimetarium</name>
    <dbReference type="NCBI Taxonomy" id="52691"/>
    <lineage>
        <taxon>Bacteria</taxon>
        <taxon>Bacillati</taxon>
        <taxon>Bacillota</taxon>
        <taxon>Clostridia</taxon>
        <taxon>Eubacteriales</taxon>
        <taxon>Eubacteriaceae</taxon>
        <taxon>Acetobacterium</taxon>
    </lineage>
</organism>
<dbReference type="InterPro" id="IPR029052">
    <property type="entry name" value="Metallo-depent_PP-like"/>
</dbReference>